<evidence type="ECO:0000313" key="7">
    <source>
        <dbReference type="Proteomes" id="UP001634007"/>
    </source>
</evidence>
<dbReference type="InterPro" id="IPR006501">
    <property type="entry name" value="Pectinesterase_inhib_dom"/>
</dbReference>
<feature type="chain" id="PRO_5044835017" description="Pectinesterase inhibitor domain-containing protein" evidence="4">
    <location>
        <begin position="25"/>
        <end position="181"/>
    </location>
</feature>
<dbReference type="Pfam" id="PF04043">
    <property type="entry name" value="PMEI"/>
    <property type="match status" value="1"/>
</dbReference>
<keyword evidence="1 4" id="KW-0732">Signal</keyword>
<feature type="domain" description="Pectinesterase inhibitor" evidence="5">
    <location>
        <begin position="24"/>
        <end position="173"/>
    </location>
</feature>
<reference evidence="6 7" key="1">
    <citation type="submission" date="2024-11" db="EMBL/GenBank/DDBJ databases">
        <title>Chromosome-level genome assembly of Eucalyptus globulus Labill. provides insights into its genome evolution.</title>
        <authorList>
            <person name="Li X."/>
        </authorList>
    </citation>
    <scope>NUCLEOTIDE SEQUENCE [LARGE SCALE GENOMIC DNA]</scope>
    <source>
        <strain evidence="6">CL2024</strain>
        <tissue evidence="6">Fresh tender leaves</tissue>
    </source>
</reference>
<evidence type="ECO:0000256" key="2">
    <source>
        <dbReference type="ARBA" id="ARBA00023157"/>
    </source>
</evidence>
<comment type="similarity">
    <text evidence="3">Belongs to the PMEI family.</text>
</comment>
<dbReference type="EMBL" id="JBJKBG010000008">
    <property type="protein sequence ID" value="KAL3725332.1"/>
    <property type="molecule type" value="Genomic_DNA"/>
</dbReference>
<evidence type="ECO:0000259" key="5">
    <source>
        <dbReference type="SMART" id="SM00856"/>
    </source>
</evidence>
<evidence type="ECO:0000313" key="6">
    <source>
        <dbReference type="EMBL" id="KAL3725332.1"/>
    </source>
</evidence>
<protein>
    <recommendedName>
        <fullName evidence="5">Pectinesterase inhibitor domain-containing protein</fullName>
    </recommendedName>
</protein>
<dbReference type="AlphaFoldDB" id="A0ABD3JIQ3"/>
<proteinExistence type="inferred from homology"/>
<feature type="signal peptide" evidence="4">
    <location>
        <begin position="1"/>
        <end position="24"/>
    </location>
</feature>
<organism evidence="6 7">
    <name type="scientific">Eucalyptus globulus</name>
    <name type="common">Tasmanian blue gum</name>
    <dbReference type="NCBI Taxonomy" id="34317"/>
    <lineage>
        <taxon>Eukaryota</taxon>
        <taxon>Viridiplantae</taxon>
        <taxon>Streptophyta</taxon>
        <taxon>Embryophyta</taxon>
        <taxon>Tracheophyta</taxon>
        <taxon>Spermatophyta</taxon>
        <taxon>Magnoliopsida</taxon>
        <taxon>eudicotyledons</taxon>
        <taxon>Gunneridae</taxon>
        <taxon>Pentapetalae</taxon>
        <taxon>rosids</taxon>
        <taxon>malvids</taxon>
        <taxon>Myrtales</taxon>
        <taxon>Myrtaceae</taxon>
        <taxon>Myrtoideae</taxon>
        <taxon>Eucalypteae</taxon>
        <taxon>Eucalyptus</taxon>
    </lineage>
</organism>
<evidence type="ECO:0000256" key="3">
    <source>
        <dbReference type="ARBA" id="ARBA00038471"/>
    </source>
</evidence>
<sequence>MNHAFSIYSLILILFLTIFHRVQSTNDIVQDTCKKLVPRDLDFDFDFCVKSHGSDPESRKVDFEGLGLNGLKLLQANLAGTTEYIKQLLKQKLEQSLLKSLSLCLDAYLTSEGEDMTPTDKERRYFDVIIWVGGVTDSEDICETQESEKKGTVPPLTKRNADILQLSIIVLGITAILRGGA</sequence>
<name>A0ABD3JIQ3_EUCGL</name>
<dbReference type="InterPro" id="IPR035513">
    <property type="entry name" value="Invertase/methylesterase_inhib"/>
</dbReference>
<dbReference type="PANTHER" id="PTHR35357">
    <property type="entry name" value="OS02G0537100 PROTEIN"/>
    <property type="match status" value="1"/>
</dbReference>
<dbReference type="SUPFAM" id="SSF101148">
    <property type="entry name" value="Plant invertase/pectin methylesterase inhibitor"/>
    <property type="match status" value="1"/>
</dbReference>
<dbReference type="SMART" id="SM00856">
    <property type="entry name" value="PMEI"/>
    <property type="match status" value="1"/>
</dbReference>
<accession>A0ABD3JIQ3</accession>
<gene>
    <name evidence="6" type="ORF">ACJRO7_030357</name>
</gene>
<keyword evidence="2" id="KW-1015">Disulfide bond</keyword>
<evidence type="ECO:0000256" key="4">
    <source>
        <dbReference type="SAM" id="SignalP"/>
    </source>
</evidence>
<dbReference type="Proteomes" id="UP001634007">
    <property type="component" value="Unassembled WGS sequence"/>
</dbReference>
<dbReference type="PANTHER" id="PTHR35357:SF8">
    <property type="entry name" value="OS01G0111000 PROTEIN"/>
    <property type="match status" value="1"/>
</dbReference>
<dbReference type="NCBIfam" id="TIGR01614">
    <property type="entry name" value="PME_inhib"/>
    <property type="match status" value="1"/>
</dbReference>
<dbReference type="Gene3D" id="1.20.140.40">
    <property type="entry name" value="Invertase/pectin methylesterase inhibitor family protein"/>
    <property type="match status" value="1"/>
</dbReference>
<dbReference type="InterPro" id="IPR034088">
    <property type="entry name" value="Pla_a_1-like"/>
</dbReference>
<dbReference type="CDD" id="cd15795">
    <property type="entry name" value="PMEI-Pla_a_1_like"/>
    <property type="match status" value="1"/>
</dbReference>
<evidence type="ECO:0000256" key="1">
    <source>
        <dbReference type="ARBA" id="ARBA00022729"/>
    </source>
</evidence>
<comment type="caution">
    <text evidence="6">The sequence shown here is derived from an EMBL/GenBank/DDBJ whole genome shotgun (WGS) entry which is preliminary data.</text>
</comment>
<keyword evidence="7" id="KW-1185">Reference proteome</keyword>